<comment type="caution">
    <text evidence="1">The sequence shown here is derived from an EMBL/GenBank/DDBJ whole genome shotgun (WGS) entry which is preliminary data.</text>
</comment>
<organism evidence="1">
    <name type="scientific">Triticum aestivum</name>
    <name type="common">Wheat</name>
    <dbReference type="NCBI Taxonomy" id="4565"/>
    <lineage>
        <taxon>Eukaryota</taxon>
        <taxon>Viridiplantae</taxon>
        <taxon>Streptophyta</taxon>
        <taxon>Embryophyta</taxon>
        <taxon>Tracheophyta</taxon>
        <taxon>Spermatophyta</taxon>
        <taxon>Magnoliopsida</taxon>
        <taxon>Liliopsida</taxon>
        <taxon>Poales</taxon>
        <taxon>Poaceae</taxon>
        <taxon>BOP clade</taxon>
        <taxon>Pooideae</taxon>
        <taxon>Triticodae</taxon>
        <taxon>Triticeae</taxon>
        <taxon>Triticinae</taxon>
        <taxon>Triticum</taxon>
    </lineage>
</organism>
<name>A0A9R1GKD4_WHEAT</name>
<protein>
    <submittedName>
        <fullName evidence="1">Uncharacterized protein</fullName>
    </submittedName>
</protein>
<dbReference type="Proteomes" id="UP000815260">
    <property type="component" value="Chromosome 4B"/>
</dbReference>
<evidence type="ECO:0000313" key="1">
    <source>
        <dbReference type="EMBL" id="KAF7048338.1"/>
    </source>
</evidence>
<sequence length="11" mass="1547">KTKMRMRRRRK</sequence>
<gene>
    <name evidence="1" type="ORF">CFC21_057124</name>
</gene>
<proteinExistence type="predicted"/>
<reference evidence="1" key="1">
    <citation type="journal article" date="2017" name="Gigascience">
        <title>The first near-complete assembly of the hexaploid bread wheat genome, Triticum aestivum.</title>
        <authorList>
            <person name="Zimin A.V."/>
            <person name="Puiu D."/>
            <person name="Hall R."/>
            <person name="Kingan S."/>
            <person name="Clavijo B.J."/>
            <person name="Salzberg S.L."/>
        </authorList>
    </citation>
    <scope>NUCLEOTIDE SEQUENCE</scope>
    <source>
        <tissue evidence="1">Leaf</tissue>
    </source>
</reference>
<dbReference type="EMBL" id="CM022221">
    <property type="protein sequence ID" value="KAF7048338.1"/>
    <property type="molecule type" value="Genomic_DNA"/>
</dbReference>
<accession>A0A9R1GKD4</accession>
<feature type="non-terminal residue" evidence="1">
    <location>
        <position position="1"/>
    </location>
</feature>
<feature type="non-terminal residue" evidence="1">
    <location>
        <position position="11"/>
    </location>
</feature>
<reference evidence="1" key="2">
    <citation type="submission" date="2020-03" db="EMBL/GenBank/DDBJ databases">
        <title>The second near-complete assembly of the hexaploid bread wheat (Triticum aestivum) genome.</title>
        <authorList>
            <person name="Zimin A.V."/>
            <person name="Puiu D."/>
            <person name="Shumante A."/>
            <person name="Alonge M."/>
            <person name="Salzberg S.L."/>
        </authorList>
    </citation>
    <scope>NUCLEOTIDE SEQUENCE</scope>
    <source>
        <tissue evidence="1">Leaf</tissue>
    </source>
</reference>